<dbReference type="RefSeq" id="WP_153685791.1">
    <property type="nucleotide sequence ID" value="NZ_WJIF01000012.1"/>
</dbReference>
<dbReference type="PANTHER" id="PTHR24094:SF15">
    <property type="entry name" value="AMP-DEPENDENT SYNTHETASE_LIGASE DOMAIN-CONTAINING PROTEIN-RELATED"/>
    <property type="match status" value="1"/>
</dbReference>
<dbReference type="InterPro" id="IPR006311">
    <property type="entry name" value="TAT_signal"/>
</dbReference>
<accession>A0A6I2FC53</accession>
<sequence>MTRPAPRCARRRALATGTAVPALLLVAWILLGAPTAPADAHSAIDDFLDQAGLGGLLGDARPGGAVPGPAAGDATLADVVVADGASGDDYDRAAFGDAWADVDRNGCDTRNDVLARDLDEAVHRNGSDCVIARGVLVDPYTGATIRFERGERSDRVQIDHVVALSYAWRHGASEWTADQRRAFANDPANLLAVDGRANQAKSDHGPAEWSPTADHTCAYHAAFLAILATYDLTIAPADAVAVEAAGCPVAG</sequence>
<dbReference type="InterPro" id="IPR011089">
    <property type="entry name" value="GmrSD_C"/>
</dbReference>
<organism evidence="2 3">
    <name type="scientific">Agromyces agglutinans</name>
    <dbReference type="NCBI Taxonomy" id="2662258"/>
    <lineage>
        <taxon>Bacteria</taxon>
        <taxon>Bacillati</taxon>
        <taxon>Actinomycetota</taxon>
        <taxon>Actinomycetes</taxon>
        <taxon>Micrococcales</taxon>
        <taxon>Microbacteriaceae</taxon>
        <taxon>Agromyces</taxon>
    </lineage>
</organism>
<keyword evidence="3" id="KW-1185">Reference proteome</keyword>
<comment type="caution">
    <text evidence="2">The sequence shown here is derived from an EMBL/GenBank/DDBJ whole genome shotgun (WGS) entry which is preliminary data.</text>
</comment>
<protein>
    <submittedName>
        <fullName evidence="2">DUF1524 domain-containing protein</fullName>
    </submittedName>
</protein>
<dbReference type="Pfam" id="PF07510">
    <property type="entry name" value="GmrSD_C"/>
    <property type="match status" value="1"/>
</dbReference>
<proteinExistence type="predicted"/>
<dbReference type="Proteomes" id="UP000431080">
    <property type="component" value="Unassembled WGS sequence"/>
</dbReference>
<reference evidence="2 3" key="1">
    <citation type="submission" date="2019-10" db="EMBL/GenBank/DDBJ databases">
        <authorList>
            <person name="Nie G."/>
            <person name="Ming H."/>
            <person name="Yi B."/>
        </authorList>
    </citation>
    <scope>NUCLEOTIDE SEQUENCE [LARGE SCALE GENOMIC DNA]</scope>
    <source>
        <strain evidence="2 3">CFH 90414</strain>
    </source>
</reference>
<evidence type="ECO:0000259" key="1">
    <source>
        <dbReference type="Pfam" id="PF07510"/>
    </source>
</evidence>
<dbReference type="PANTHER" id="PTHR24094">
    <property type="entry name" value="SECRETED PROTEIN"/>
    <property type="match status" value="1"/>
</dbReference>
<dbReference type="EMBL" id="WJIF01000012">
    <property type="protein sequence ID" value="MRG61377.1"/>
    <property type="molecule type" value="Genomic_DNA"/>
</dbReference>
<dbReference type="PROSITE" id="PS51318">
    <property type="entry name" value="TAT"/>
    <property type="match status" value="1"/>
</dbReference>
<dbReference type="AlphaFoldDB" id="A0A6I2FC53"/>
<evidence type="ECO:0000313" key="2">
    <source>
        <dbReference type="EMBL" id="MRG61377.1"/>
    </source>
</evidence>
<name>A0A6I2FC53_9MICO</name>
<gene>
    <name evidence="2" type="ORF">GE115_16085</name>
</gene>
<feature type="domain" description="GmrSD restriction endonucleases C-terminal" evidence="1">
    <location>
        <begin position="108"/>
        <end position="232"/>
    </location>
</feature>
<evidence type="ECO:0000313" key="3">
    <source>
        <dbReference type="Proteomes" id="UP000431080"/>
    </source>
</evidence>